<keyword evidence="13" id="KW-0411">Iron-sulfur</keyword>
<evidence type="ECO:0000256" key="1">
    <source>
        <dbReference type="ARBA" id="ARBA00001917"/>
    </source>
</evidence>
<keyword evidence="7" id="KW-0479">Metal-binding</keyword>
<evidence type="ECO:0000256" key="5">
    <source>
        <dbReference type="ARBA" id="ARBA00022630"/>
    </source>
</evidence>
<keyword evidence="5" id="KW-0285">Flavoprotein</keyword>
<dbReference type="PANTHER" id="PTHR19384:SF128">
    <property type="entry name" value="NADPH OXIDOREDUCTASE A"/>
    <property type="match status" value="1"/>
</dbReference>
<comment type="caution">
    <text evidence="18">The sequence shown here is derived from an EMBL/GenBank/DDBJ whole genome shotgun (WGS) entry which is preliminary data.</text>
</comment>
<dbReference type="GO" id="GO:0004783">
    <property type="term" value="F:sulfite reductase (NADPH) activity"/>
    <property type="evidence" value="ECO:0007669"/>
    <property type="project" value="UniProtKB-EC"/>
</dbReference>
<dbReference type="OrthoDB" id="9816402at2"/>
<dbReference type="CDD" id="cd06199">
    <property type="entry name" value="SiR"/>
    <property type="match status" value="1"/>
</dbReference>
<dbReference type="SUPFAM" id="SSF63380">
    <property type="entry name" value="Riboflavin synthase domain-like"/>
    <property type="match status" value="1"/>
</dbReference>
<sequence length="544" mass="57567">MSLQTRIPVVPVLPDSAPFTGEQRAWLNGFFAAILSADQVSAPTALSAGDAAALMPDMPAPAAEAEDDGAPWHDPAMPLAERMALAEGKALPRRMMAAMAQQDCGQCGYVCETYAKALADGAESKLNLCAPGGKETLRMLKQLAEETTTPAAKPAAAPAPSAAVSYAHEPHAPAALGTRENPGEVTFLGRTRLNKDGSEKETWHIEFDLAGSGIDYVAGDSFGVFPVNDPDLVAAVLSALHAPPDFPIADKTLGEVLSREVCLKSAPDALFTLISYITGGERKAKARALASGEDPDGDAATLDVLAALEKFPGIRPDPEALVECLEPLQPRLYSISSSPTATPGKLTLTVDAVRYEQTGRTRLGVASTFLGGRIAAGTRMKAYIQKAHGFALPADLSKDVIMVGPGTGIAPFRSFLHERLATKAPGRNWLFFGHQKRDTDFFYEDELSGLQACGTLTRLDTAWSRDGAGKVYVQDKIRAAGPELWAWLAAGAHFYICGDAKRMAKDVEAAMVAVAAEHGGLSAEAAARFVADLKTAGRYQADVY</sequence>
<dbReference type="GeneID" id="95775698"/>
<dbReference type="GO" id="GO:0050660">
    <property type="term" value="F:flavin adenine dinucleotide binding"/>
    <property type="evidence" value="ECO:0007669"/>
    <property type="project" value="TreeGrafter"/>
</dbReference>
<keyword evidence="14" id="KW-0028">Amino-acid biosynthesis</keyword>
<dbReference type="Pfam" id="PF00667">
    <property type="entry name" value="FAD_binding_1"/>
    <property type="match status" value="1"/>
</dbReference>
<dbReference type="InterPro" id="IPR003097">
    <property type="entry name" value="CysJ-like_FAD-binding"/>
</dbReference>
<dbReference type="GO" id="GO:0010181">
    <property type="term" value="F:FMN binding"/>
    <property type="evidence" value="ECO:0007669"/>
    <property type="project" value="TreeGrafter"/>
</dbReference>
<comment type="cofactor">
    <cofactor evidence="1">
        <name>FMN</name>
        <dbReference type="ChEBI" id="CHEBI:58210"/>
    </cofactor>
</comment>
<dbReference type="RefSeq" id="WP_138401212.1">
    <property type="nucleotide sequence ID" value="NZ_JBAFVI010000003.1"/>
</dbReference>
<dbReference type="GO" id="GO:0019344">
    <property type="term" value="P:cysteine biosynthetic process"/>
    <property type="evidence" value="ECO:0007669"/>
    <property type="project" value="UniProtKB-KW"/>
</dbReference>
<dbReference type="GO" id="GO:0051539">
    <property type="term" value="F:4 iron, 4 sulfur cluster binding"/>
    <property type="evidence" value="ECO:0007669"/>
    <property type="project" value="UniProtKB-KW"/>
</dbReference>
<feature type="domain" description="4Fe-4S" evidence="17">
    <location>
        <begin position="75"/>
        <end position="146"/>
    </location>
</feature>
<dbReference type="EMBL" id="VAUP01000038">
    <property type="protein sequence ID" value="TLX41169.1"/>
    <property type="molecule type" value="Genomic_DNA"/>
</dbReference>
<keyword evidence="12" id="KW-0408">Iron</keyword>
<evidence type="ECO:0000313" key="19">
    <source>
        <dbReference type="Proteomes" id="UP000305131"/>
    </source>
</evidence>
<evidence type="ECO:0000256" key="6">
    <source>
        <dbReference type="ARBA" id="ARBA00022643"/>
    </source>
</evidence>
<evidence type="ECO:0000256" key="3">
    <source>
        <dbReference type="ARBA" id="ARBA00012604"/>
    </source>
</evidence>
<organism evidence="18 19">
    <name type="scientific">Xanthobacter autotrophicus</name>
    <dbReference type="NCBI Taxonomy" id="280"/>
    <lineage>
        <taxon>Bacteria</taxon>
        <taxon>Pseudomonadati</taxon>
        <taxon>Pseudomonadota</taxon>
        <taxon>Alphaproteobacteria</taxon>
        <taxon>Hyphomicrobiales</taxon>
        <taxon>Xanthobacteraceae</taxon>
        <taxon>Xanthobacter</taxon>
    </lineage>
</organism>
<evidence type="ECO:0000256" key="13">
    <source>
        <dbReference type="ARBA" id="ARBA00023014"/>
    </source>
</evidence>
<feature type="domain" description="FAD-binding FR-type" evidence="16">
    <location>
        <begin position="180"/>
        <end position="393"/>
    </location>
</feature>
<evidence type="ECO:0000256" key="15">
    <source>
        <dbReference type="ARBA" id="ARBA00052219"/>
    </source>
</evidence>
<evidence type="ECO:0000256" key="11">
    <source>
        <dbReference type="ARBA" id="ARBA00023002"/>
    </source>
</evidence>
<evidence type="ECO:0000256" key="12">
    <source>
        <dbReference type="ARBA" id="ARBA00023004"/>
    </source>
</evidence>
<evidence type="ECO:0000259" key="17">
    <source>
        <dbReference type="PROSITE" id="PS51656"/>
    </source>
</evidence>
<dbReference type="Pfam" id="PF00175">
    <property type="entry name" value="NAD_binding_1"/>
    <property type="match status" value="1"/>
</dbReference>
<dbReference type="Gene3D" id="3.40.50.80">
    <property type="entry name" value="Nucleotide-binding domain of ferredoxin-NADP reductase (FNR) module"/>
    <property type="match status" value="1"/>
</dbReference>
<keyword evidence="10" id="KW-0813">Transport</keyword>
<dbReference type="InterPro" id="IPR001433">
    <property type="entry name" value="OxRdtase_FAD/NAD-bd"/>
</dbReference>
<protein>
    <recommendedName>
        <fullName evidence="3">assimilatory sulfite reductase (NADPH)</fullName>
        <ecNumber evidence="3">1.8.1.2</ecNumber>
    </recommendedName>
</protein>
<evidence type="ECO:0000256" key="9">
    <source>
        <dbReference type="ARBA" id="ARBA00022857"/>
    </source>
</evidence>
<evidence type="ECO:0000259" key="16">
    <source>
        <dbReference type="PROSITE" id="PS51384"/>
    </source>
</evidence>
<dbReference type="InterPro" id="IPR001709">
    <property type="entry name" value="Flavoprot_Pyr_Nucl_cyt_Rdtase"/>
</dbReference>
<keyword evidence="14" id="KW-0198">Cysteine biosynthesis</keyword>
<dbReference type="Gene3D" id="1.10.15.40">
    <property type="entry name" value="Electron transport complex subunit B, putative Fe-S cluster"/>
    <property type="match status" value="1"/>
</dbReference>
<dbReference type="GO" id="GO:0046872">
    <property type="term" value="F:metal ion binding"/>
    <property type="evidence" value="ECO:0007669"/>
    <property type="project" value="UniProtKB-KW"/>
</dbReference>
<evidence type="ECO:0000256" key="7">
    <source>
        <dbReference type="ARBA" id="ARBA00022723"/>
    </source>
</evidence>
<keyword evidence="6" id="KW-0288">FMN</keyword>
<keyword evidence="9" id="KW-0521">NADP</keyword>
<dbReference type="SUPFAM" id="SSF52343">
    <property type="entry name" value="Ferredoxin reductase-like, C-terminal NADP-linked domain"/>
    <property type="match status" value="1"/>
</dbReference>
<name>A0A6C1KA22_XANAU</name>
<keyword evidence="11 18" id="KW-0560">Oxidoreductase</keyword>
<keyword evidence="8" id="KW-0274">FAD</keyword>
<dbReference type="InterPro" id="IPR007202">
    <property type="entry name" value="4Fe-4S_dom"/>
</dbReference>
<dbReference type="InterPro" id="IPR023173">
    <property type="entry name" value="NADPH_Cyt_P450_Rdtase_alpha"/>
</dbReference>
<dbReference type="Gene3D" id="2.40.30.10">
    <property type="entry name" value="Translation factors"/>
    <property type="match status" value="1"/>
</dbReference>
<proteinExistence type="predicted"/>
<evidence type="ECO:0000256" key="8">
    <source>
        <dbReference type="ARBA" id="ARBA00022827"/>
    </source>
</evidence>
<dbReference type="PROSITE" id="PS51384">
    <property type="entry name" value="FAD_FR"/>
    <property type="match status" value="1"/>
</dbReference>
<dbReference type="Gene3D" id="1.20.990.10">
    <property type="entry name" value="NADPH-cytochrome p450 Reductase, Chain A, domain 3"/>
    <property type="match status" value="1"/>
</dbReference>
<dbReference type="NCBIfam" id="NF004859">
    <property type="entry name" value="PRK06214.1"/>
    <property type="match status" value="1"/>
</dbReference>
<dbReference type="InterPro" id="IPR017927">
    <property type="entry name" value="FAD-bd_FR_type"/>
</dbReference>
<evidence type="ECO:0000256" key="14">
    <source>
        <dbReference type="ARBA" id="ARBA00023192"/>
    </source>
</evidence>
<keyword evidence="4" id="KW-0004">4Fe-4S</keyword>
<dbReference type="PRINTS" id="PR00371">
    <property type="entry name" value="FPNCR"/>
</dbReference>
<reference evidence="18 19" key="1">
    <citation type="submission" date="2019-05" db="EMBL/GenBank/DDBJ databases">
        <authorList>
            <person name="Zhou X."/>
        </authorList>
    </citation>
    <scope>NUCLEOTIDE SEQUENCE [LARGE SCALE GENOMIC DNA]</scope>
    <source>
        <strain evidence="18 19">DSM 432</strain>
    </source>
</reference>
<dbReference type="GO" id="GO:0005829">
    <property type="term" value="C:cytosol"/>
    <property type="evidence" value="ECO:0007669"/>
    <property type="project" value="TreeGrafter"/>
</dbReference>
<comment type="cofactor">
    <cofactor evidence="2">
        <name>FAD</name>
        <dbReference type="ChEBI" id="CHEBI:57692"/>
    </cofactor>
</comment>
<dbReference type="FunFam" id="3.40.50.80:FF:000001">
    <property type="entry name" value="NADPH--cytochrome P450 reductase 1"/>
    <property type="match status" value="1"/>
</dbReference>
<dbReference type="Proteomes" id="UP000305131">
    <property type="component" value="Unassembled WGS sequence"/>
</dbReference>
<gene>
    <name evidence="18" type="ORF">FBQ73_19785</name>
</gene>
<dbReference type="PANTHER" id="PTHR19384">
    <property type="entry name" value="NITRIC OXIDE SYNTHASE-RELATED"/>
    <property type="match status" value="1"/>
</dbReference>
<dbReference type="EC" id="1.8.1.2" evidence="3"/>
<dbReference type="InterPro" id="IPR017938">
    <property type="entry name" value="Riboflavin_synthase-like_b-brl"/>
</dbReference>
<accession>A0A6C1KA22</accession>
<keyword evidence="10" id="KW-0249">Electron transport</keyword>
<dbReference type="PROSITE" id="PS51656">
    <property type="entry name" value="4FE4S"/>
    <property type="match status" value="1"/>
</dbReference>
<dbReference type="InterPro" id="IPR039261">
    <property type="entry name" value="FNR_nucleotide-bd"/>
</dbReference>
<dbReference type="AlphaFoldDB" id="A0A6C1KA22"/>
<evidence type="ECO:0000256" key="2">
    <source>
        <dbReference type="ARBA" id="ARBA00001974"/>
    </source>
</evidence>
<evidence type="ECO:0000256" key="10">
    <source>
        <dbReference type="ARBA" id="ARBA00022982"/>
    </source>
</evidence>
<evidence type="ECO:0000313" key="18">
    <source>
        <dbReference type="EMBL" id="TLX41169.1"/>
    </source>
</evidence>
<evidence type="ECO:0000256" key="4">
    <source>
        <dbReference type="ARBA" id="ARBA00022485"/>
    </source>
</evidence>
<comment type="catalytic activity">
    <reaction evidence="15">
        <text>hydrogen sulfide + 3 NADP(+) + 3 H2O = sulfite + 3 NADPH + 4 H(+)</text>
        <dbReference type="Rhea" id="RHEA:13801"/>
        <dbReference type="ChEBI" id="CHEBI:15377"/>
        <dbReference type="ChEBI" id="CHEBI:15378"/>
        <dbReference type="ChEBI" id="CHEBI:17359"/>
        <dbReference type="ChEBI" id="CHEBI:29919"/>
        <dbReference type="ChEBI" id="CHEBI:57783"/>
        <dbReference type="ChEBI" id="CHEBI:58349"/>
        <dbReference type="EC" id="1.8.1.2"/>
    </reaction>
</comment>